<evidence type="ECO:0000313" key="1">
    <source>
        <dbReference type="EMBL" id="GAT30311.1"/>
    </source>
</evidence>
<name>A0A146G088_ASPKA</name>
<protein>
    <submittedName>
        <fullName evidence="1">Uncharacterized protein</fullName>
    </submittedName>
</protein>
<proteinExistence type="predicted"/>
<reference evidence="2" key="2">
    <citation type="submission" date="2016-02" db="EMBL/GenBank/DDBJ databases">
        <title>Genome sequencing of Aspergillus luchuensis NBRC 4314.</title>
        <authorList>
            <person name="Yamada O."/>
        </authorList>
    </citation>
    <scope>NUCLEOTIDE SEQUENCE [LARGE SCALE GENOMIC DNA]</scope>
    <source>
        <strain evidence="2">RIB 2604</strain>
    </source>
</reference>
<dbReference type="AlphaFoldDB" id="A0A146G088"/>
<reference evidence="1 2" key="1">
    <citation type="journal article" date="2016" name="DNA Res.">
        <title>Genome sequence of Aspergillus luchuensis NBRC 4314.</title>
        <authorList>
            <person name="Yamada O."/>
            <person name="Machida M."/>
            <person name="Hosoyama A."/>
            <person name="Goto M."/>
            <person name="Takahashi T."/>
            <person name="Futagami T."/>
            <person name="Yamagata Y."/>
            <person name="Takeuchi M."/>
            <person name="Kobayashi T."/>
            <person name="Koike H."/>
            <person name="Abe K."/>
            <person name="Asai K."/>
            <person name="Arita M."/>
            <person name="Fujita N."/>
            <person name="Fukuda K."/>
            <person name="Higa K."/>
            <person name="Horikawa H."/>
            <person name="Ishikawa T."/>
            <person name="Jinno K."/>
            <person name="Kato Y."/>
            <person name="Kirimura K."/>
            <person name="Mizutani O."/>
            <person name="Nakasone K."/>
            <person name="Sano M."/>
            <person name="Shiraishi Y."/>
            <person name="Tsukahara M."/>
            <person name="Gomi K."/>
        </authorList>
    </citation>
    <scope>NUCLEOTIDE SEQUENCE [LARGE SCALE GENOMIC DNA]</scope>
    <source>
        <strain evidence="1 2">RIB 2604</strain>
    </source>
</reference>
<gene>
    <name evidence="1" type="ORF">RIB2604_03302890</name>
</gene>
<accession>A0A146G088</accession>
<dbReference type="Proteomes" id="UP000075230">
    <property type="component" value="Unassembled WGS sequence"/>
</dbReference>
<evidence type="ECO:0000313" key="2">
    <source>
        <dbReference type="Proteomes" id="UP000075230"/>
    </source>
</evidence>
<sequence length="56" mass="6446">MKEPKLLLVRFRCDVDPEHIGKRASFAEALNGLSKDLPYSKPYNAYRTHSGDLRIQ</sequence>
<dbReference type="EMBL" id="BCWF01000032">
    <property type="protein sequence ID" value="GAT30311.1"/>
    <property type="molecule type" value="Genomic_DNA"/>
</dbReference>
<organism evidence="1 2">
    <name type="scientific">Aspergillus kawachii</name>
    <name type="common">White koji mold</name>
    <name type="synonym">Aspergillus awamori var. kawachi</name>
    <dbReference type="NCBI Taxonomy" id="1069201"/>
    <lineage>
        <taxon>Eukaryota</taxon>
        <taxon>Fungi</taxon>
        <taxon>Dikarya</taxon>
        <taxon>Ascomycota</taxon>
        <taxon>Pezizomycotina</taxon>
        <taxon>Eurotiomycetes</taxon>
        <taxon>Eurotiomycetidae</taxon>
        <taxon>Eurotiales</taxon>
        <taxon>Aspergillaceae</taxon>
        <taxon>Aspergillus</taxon>
        <taxon>Aspergillus subgen. Circumdati</taxon>
    </lineage>
</organism>
<comment type="caution">
    <text evidence="1">The sequence shown here is derived from an EMBL/GenBank/DDBJ whole genome shotgun (WGS) entry which is preliminary data.</text>
</comment>